<dbReference type="GeneID" id="59328571"/>
<name>A0A8H6FCI4_9LECA</name>
<accession>A0A8H6FCI4</accession>
<dbReference type="Proteomes" id="UP000593566">
    <property type="component" value="Unassembled WGS sequence"/>
</dbReference>
<keyword evidence="3" id="KW-1185">Reference proteome</keyword>
<proteinExistence type="predicted"/>
<dbReference type="EMBL" id="JACCJB010000010">
    <property type="protein sequence ID" value="KAF6223310.1"/>
    <property type="molecule type" value="Genomic_DNA"/>
</dbReference>
<comment type="caution">
    <text evidence="2">The sequence shown here is derived from an EMBL/GenBank/DDBJ whole genome shotgun (WGS) entry which is preliminary data.</text>
</comment>
<dbReference type="RefSeq" id="XP_037152527.1">
    <property type="nucleotide sequence ID" value="XM_037291092.1"/>
</dbReference>
<evidence type="ECO:0000313" key="2">
    <source>
        <dbReference type="EMBL" id="KAF6223310.1"/>
    </source>
</evidence>
<protein>
    <submittedName>
        <fullName evidence="2">Uncharacterized protein</fullName>
    </submittedName>
</protein>
<evidence type="ECO:0000256" key="1">
    <source>
        <dbReference type="SAM" id="MobiDB-lite"/>
    </source>
</evidence>
<organism evidence="2 3">
    <name type="scientific">Letharia lupina</name>
    <dbReference type="NCBI Taxonomy" id="560253"/>
    <lineage>
        <taxon>Eukaryota</taxon>
        <taxon>Fungi</taxon>
        <taxon>Dikarya</taxon>
        <taxon>Ascomycota</taxon>
        <taxon>Pezizomycotina</taxon>
        <taxon>Lecanoromycetes</taxon>
        <taxon>OSLEUM clade</taxon>
        <taxon>Lecanoromycetidae</taxon>
        <taxon>Lecanorales</taxon>
        <taxon>Lecanorineae</taxon>
        <taxon>Parmeliaceae</taxon>
        <taxon>Letharia</taxon>
    </lineage>
</organism>
<reference evidence="2 3" key="1">
    <citation type="journal article" date="2020" name="Genomics">
        <title>Complete, high-quality genomes from long-read metagenomic sequencing of two wolf lichen thalli reveals enigmatic genome architecture.</title>
        <authorList>
            <person name="McKenzie S.K."/>
            <person name="Walston R.F."/>
            <person name="Allen J.L."/>
        </authorList>
    </citation>
    <scope>NUCLEOTIDE SEQUENCE [LARGE SCALE GENOMIC DNA]</scope>
    <source>
        <strain evidence="2">WasteWater1</strain>
    </source>
</reference>
<gene>
    <name evidence="2" type="ORF">HO133_000152</name>
</gene>
<feature type="region of interest" description="Disordered" evidence="1">
    <location>
        <begin position="125"/>
        <end position="154"/>
    </location>
</feature>
<evidence type="ECO:0000313" key="3">
    <source>
        <dbReference type="Proteomes" id="UP000593566"/>
    </source>
</evidence>
<sequence>MSFGFGVGDFLAASNIAKGVYEACKDGPEEYQRDIERDDGARAQQRFVSVASTTSLLSQIETHEDDVWMIFKTELLAEDVSMAHIMSNKEEIIEHIKSLVVGGLPNGGYEVTPGQIYGSIANSSASSASEPLAPNRGHIRSPDNCGKSFGSQSSPSGSADVQLVLGTSENAQLTATSIASSLDNIQLAWSRIKKWSQAYESDGGVDDDGFVERLRQLLKALEMIIKTLGNTLEDF</sequence>
<dbReference type="AlphaFoldDB" id="A0A8H6FCI4"/>